<dbReference type="Pfam" id="PF04982">
    <property type="entry name" value="TM_HPP"/>
    <property type="match status" value="1"/>
</dbReference>
<feature type="transmembrane region" description="Helical" evidence="1">
    <location>
        <begin position="61"/>
        <end position="84"/>
    </location>
</feature>
<feature type="transmembrane region" description="Helical" evidence="1">
    <location>
        <begin position="124"/>
        <end position="150"/>
    </location>
</feature>
<keyword evidence="1" id="KW-0472">Membrane</keyword>
<dbReference type="EMBL" id="OBEJ01000001">
    <property type="protein sequence ID" value="SNZ04019.1"/>
    <property type="molecule type" value="Genomic_DNA"/>
</dbReference>
<keyword evidence="4" id="KW-1185">Reference proteome</keyword>
<dbReference type="OrthoDB" id="167785at2157"/>
<feature type="transmembrane region" description="Helical" evidence="1">
    <location>
        <begin position="7"/>
        <end position="27"/>
    </location>
</feature>
<accession>A0A285N3L0</accession>
<name>A0A285N3L0_NATPI</name>
<dbReference type="RefSeq" id="WP_097007454.1">
    <property type="nucleotide sequence ID" value="NZ_OBEJ01000001.1"/>
</dbReference>
<dbReference type="InterPro" id="IPR058581">
    <property type="entry name" value="TM_HPP"/>
</dbReference>
<feature type="domain" description="HPP transmembrane region" evidence="2">
    <location>
        <begin position="9"/>
        <end position="148"/>
    </location>
</feature>
<reference evidence="4" key="1">
    <citation type="submission" date="2017-09" db="EMBL/GenBank/DDBJ databases">
        <authorList>
            <person name="Varghese N."/>
            <person name="Submissions S."/>
        </authorList>
    </citation>
    <scope>NUCLEOTIDE SEQUENCE [LARGE SCALE GENOMIC DNA]</scope>
    <source>
        <strain evidence="4">DSM 27208</strain>
    </source>
</reference>
<keyword evidence="1" id="KW-0812">Transmembrane</keyword>
<dbReference type="AlphaFoldDB" id="A0A285N3L0"/>
<protein>
    <submittedName>
        <fullName evidence="3">HPP family protein</fullName>
    </submittedName>
</protein>
<gene>
    <name evidence="3" type="ORF">SAMN06269185_0428</name>
</gene>
<keyword evidence="1" id="KW-1133">Transmembrane helix</keyword>
<evidence type="ECO:0000256" key="1">
    <source>
        <dbReference type="SAM" id="Phobius"/>
    </source>
</evidence>
<sequence>MLRDTGLTGAYAGVLVGVLGAVAWASGNPFIFPSLGPTAFLLARSRTGAVVAPRRVIGGHAVGVVAGLAAHHLIAPGAALSVAAPALSTDVLRLAVAAAVSVAATSVGMLAADVNHPPACATTLIVSLGILPSLRSGAVVVAAVVVLVGVHRVALRARAAVLQAAGEASEA</sequence>
<evidence type="ECO:0000259" key="2">
    <source>
        <dbReference type="Pfam" id="PF04982"/>
    </source>
</evidence>
<dbReference type="Proteomes" id="UP000219453">
    <property type="component" value="Unassembled WGS sequence"/>
</dbReference>
<evidence type="ECO:0000313" key="4">
    <source>
        <dbReference type="Proteomes" id="UP000219453"/>
    </source>
</evidence>
<organism evidence="3 4">
    <name type="scientific">Natronoarchaeum philippinense</name>
    <dbReference type="NCBI Taxonomy" id="558529"/>
    <lineage>
        <taxon>Archaea</taxon>
        <taxon>Methanobacteriati</taxon>
        <taxon>Methanobacteriota</taxon>
        <taxon>Stenosarchaea group</taxon>
        <taxon>Halobacteria</taxon>
        <taxon>Halobacteriales</taxon>
        <taxon>Natronoarchaeaceae</taxon>
    </lineage>
</organism>
<proteinExistence type="predicted"/>
<evidence type="ECO:0000313" key="3">
    <source>
        <dbReference type="EMBL" id="SNZ04019.1"/>
    </source>
</evidence>
<feature type="transmembrane region" description="Helical" evidence="1">
    <location>
        <begin position="91"/>
        <end position="112"/>
    </location>
</feature>